<dbReference type="InterPro" id="IPR039426">
    <property type="entry name" value="TonB-dep_rcpt-like"/>
</dbReference>
<keyword evidence="12" id="KW-0732">Signal</keyword>
<feature type="domain" description="TonB-dependent receptor-like beta-barrel" evidence="13">
    <location>
        <begin position="313"/>
        <end position="750"/>
    </location>
</feature>
<keyword evidence="16" id="KW-1185">Reference proteome</keyword>
<dbReference type="InterPro" id="IPR036942">
    <property type="entry name" value="Beta-barrel_TonB_sf"/>
</dbReference>
<keyword evidence="7" id="KW-0406">Ion transport</keyword>
<accession>A0A2P1PMP1</accession>
<evidence type="ECO:0000256" key="1">
    <source>
        <dbReference type="ARBA" id="ARBA00004571"/>
    </source>
</evidence>
<evidence type="ECO:0000256" key="4">
    <source>
        <dbReference type="ARBA" id="ARBA00022496"/>
    </source>
</evidence>
<name>A0A2P1PMP1_9GAMM</name>
<dbReference type="PANTHER" id="PTHR32552:SF81">
    <property type="entry name" value="TONB-DEPENDENT OUTER MEMBRANE RECEPTOR"/>
    <property type="match status" value="1"/>
</dbReference>
<dbReference type="Gene3D" id="2.40.170.20">
    <property type="entry name" value="TonB-dependent receptor, beta-barrel domain"/>
    <property type="match status" value="1"/>
</dbReference>
<evidence type="ECO:0000256" key="5">
    <source>
        <dbReference type="ARBA" id="ARBA00022692"/>
    </source>
</evidence>
<comment type="subcellular location">
    <subcellularLocation>
        <location evidence="1">Cell outer membrane</location>
        <topology evidence="1">Multi-pass membrane protein</topology>
    </subcellularLocation>
</comment>
<dbReference type="Pfam" id="PF07715">
    <property type="entry name" value="Plug"/>
    <property type="match status" value="1"/>
</dbReference>
<keyword evidence="4" id="KW-0410">Iron transport</keyword>
<reference evidence="15 16" key="1">
    <citation type="submission" date="2018-03" db="EMBL/GenBank/DDBJ databases">
        <title>Ahniella affigens gen. nov., sp. nov., a gammaproteobacterium isolated from sandy soil near a stream.</title>
        <authorList>
            <person name="Ko Y."/>
            <person name="Kim J.-H."/>
        </authorList>
    </citation>
    <scope>NUCLEOTIDE SEQUENCE [LARGE SCALE GENOMIC DNA]</scope>
    <source>
        <strain evidence="15 16">D13</strain>
    </source>
</reference>
<feature type="chain" id="PRO_5015168033" evidence="12">
    <location>
        <begin position="32"/>
        <end position="791"/>
    </location>
</feature>
<dbReference type="RefSeq" id="WP_106890037.1">
    <property type="nucleotide sequence ID" value="NZ_CP027860.1"/>
</dbReference>
<evidence type="ECO:0000256" key="2">
    <source>
        <dbReference type="ARBA" id="ARBA00022448"/>
    </source>
</evidence>
<evidence type="ECO:0000256" key="3">
    <source>
        <dbReference type="ARBA" id="ARBA00022452"/>
    </source>
</evidence>
<dbReference type="Pfam" id="PF00593">
    <property type="entry name" value="TonB_dep_Rec_b-barrel"/>
    <property type="match status" value="1"/>
</dbReference>
<dbReference type="Proteomes" id="UP000241074">
    <property type="component" value="Chromosome"/>
</dbReference>
<evidence type="ECO:0000256" key="12">
    <source>
        <dbReference type="SAM" id="SignalP"/>
    </source>
</evidence>
<keyword evidence="2" id="KW-0813">Transport</keyword>
<dbReference type="SUPFAM" id="SSF56935">
    <property type="entry name" value="Porins"/>
    <property type="match status" value="1"/>
</dbReference>
<feature type="domain" description="TonB-dependent receptor plug" evidence="14">
    <location>
        <begin position="62"/>
        <end position="172"/>
    </location>
</feature>
<dbReference type="AlphaFoldDB" id="A0A2P1PMP1"/>
<dbReference type="InterPro" id="IPR000531">
    <property type="entry name" value="Beta-barrel_TonB"/>
</dbReference>
<evidence type="ECO:0000256" key="6">
    <source>
        <dbReference type="ARBA" id="ARBA00023004"/>
    </source>
</evidence>
<dbReference type="InterPro" id="IPR012910">
    <property type="entry name" value="Plug_dom"/>
</dbReference>
<keyword evidence="15" id="KW-0675">Receptor</keyword>
<keyword evidence="9 11" id="KW-0472">Membrane</keyword>
<evidence type="ECO:0000256" key="10">
    <source>
        <dbReference type="ARBA" id="ARBA00023237"/>
    </source>
</evidence>
<protein>
    <submittedName>
        <fullName evidence="15">TonB-dependent receptor</fullName>
    </submittedName>
</protein>
<evidence type="ECO:0000256" key="9">
    <source>
        <dbReference type="ARBA" id="ARBA00023136"/>
    </source>
</evidence>
<dbReference type="PROSITE" id="PS00430">
    <property type="entry name" value="TONB_DEPENDENT_REC_1"/>
    <property type="match status" value="1"/>
</dbReference>
<evidence type="ECO:0000313" key="16">
    <source>
        <dbReference type="Proteomes" id="UP000241074"/>
    </source>
</evidence>
<gene>
    <name evidence="15" type="ORF">C7S18_02370</name>
</gene>
<comment type="similarity">
    <text evidence="11">Belongs to the TonB-dependent receptor family.</text>
</comment>
<keyword evidence="8 11" id="KW-0798">TonB box</keyword>
<evidence type="ECO:0000256" key="8">
    <source>
        <dbReference type="ARBA" id="ARBA00023077"/>
    </source>
</evidence>
<evidence type="ECO:0000259" key="14">
    <source>
        <dbReference type="Pfam" id="PF07715"/>
    </source>
</evidence>
<keyword evidence="3" id="KW-1134">Transmembrane beta strand</keyword>
<evidence type="ECO:0000259" key="13">
    <source>
        <dbReference type="Pfam" id="PF00593"/>
    </source>
</evidence>
<keyword evidence="6" id="KW-0408">Iron</keyword>
<proteinExistence type="inferred from homology"/>
<sequence length="791" mass="87800">MRKHKQHGRSVLSRAPLAAAIWLAISTVAIAQDDAAATDEAEKDGATLETITVTAQKRTENLQEVPISIQVLSPETLQEQNINDFDDFAVLLPSVSLDSGGPGFTRVYMRGVASGENGNHSGPQPSVGMYLDEQPITTITGALDVHIYDVERVEALAGPQGTLYGASSQAGTIRIITNKPDPSGFAAGYGLEANKISAGGTGYVGEGYLNLPLSEAAAIRLVGWTKEDAGYIDNVYGERTFPTSGITANNAAFVEDDYNNVTTTGARAALKLDFNENWSVTPTIMAQRQDQNGLFAYDEGLGELNISHGYPERADDDWRQIALTVQGKVGNFDLTYAFAHLKRDIESETDYSDYGFWYDTLLGYGTYFYDDNGDLVNPAQYIQAEDRFKKRSHEIRLASPSDERFRFVVGTFWQQQSHDIQQRYRIDNLASAISVPGWEDTIWLTKQVRQDHDEALFGEMSYDLTETLTATVGARVFKAENSLKGFFGFGAGYSGSTGEAACFDQTDFNGAPCINLDKSTDEDDWLGRFNLTWQITPDKMIYGTWSEGYRPGGINRRGTLPPYVSDFLTNWEAGWKTSWADNTVMWNGAVFQENWDDFQFSLLGLNGLTEIKNANQARIRGLESDLTWAATYNLRLSGGISILDAELTENYCGFTDDDGNPVTACAEPEAPSGTRLPISAKFKGNVTARYTWDSEREPYFQATLVHEGKRESDLRLEERDILGDLPSYTTLDLSAGFRWNNMAIDFFLRNATDEVAEFSRFVQCPETVCGAQRYISVNQPRTFGVRFSQEF</sequence>
<dbReference type="InterPro" id="IPR010916">
    <property type="entry name" value="TonB_box_CS"/>
</dbReference>
<evidence type="ECO:0000313" key="15">
    <source>
        <dbReference type="EMBL" id="AVP96108.1"/>
    </source>
</evidence>
<dbReference type="OrthoDB" id="127311at2"/>
<feature type="signal peptide" evidence="12">
    <location>
        <begin position="1"/>
        <end position="31"/>
    </location>
</feature>
<dbReference type="PANTHER" id="PTHR32552">
    <property type="entry name" value="FERRICHROME IRON RECEPTOR-RELATED"/>
    <property type="match status" value="1"/>
</dbReference>
<dbReference type="GO" id="GO:0009279">
    <property type="term" value="C:cell outer membrane"/>
    <property type="evidence" value="ECO:0007669"/>
    <property type="project" value="UniProtKB-SubCell"/>
</dbReference>
<reference evidence="15 16" key="2">
    <citation type="submission" date="2018-03" db="EMBL/GenBank/DDBJ databases">
        <authorList>
            <person name="Keele B.F."/>
        </authorList>
    </citation>
    <scope>NUCLEOTIDE SEQUENCE [LARGE SCALE GENOMIC DNA]</scope>
    <source>
        <strain evidence="15 16">D13</strain>
    </source>
</reference>
<dbReference type="EMBL" id="CP027860">
    <property type="protein sequence ID" value="AVP96108.1"/>
    <property type="molecule type" value="Genomic_DNA"/>
</dbReference>
<keyword evidence="10" id="KW-0998">Cell outer membrane</keyword>
<organism evidence="15 16">
    <name type="scientific">Ahniella affigens</name>
    <dbReference type="NCBI Taxonomy" id="2021234"/>
    <lineage>
        <taxon>Bacteria</taxon>
        <taxon>Pseudomonadati</taxon>
        <taxon>Pseudomonadota</taxon>
        <taxon>Gammaproteobacteria</taxon>
        <taxon>Lysobacterales</taxon>
        <taxon>Rhodanobacteraceae</taxon>
        <taxon>Ahniella</taxon>
    </lineage>
</organism>
<dbReference type="GO" id="GO:0006826">
    <property type="term" value="P:iron ion transport"/>
    <property type="evidence" value="ECO:0007669"/>
    <property type="project" value="UniProtKB-KW"/>
</dbReference>
<evidence type="ECO:0000256" key="11">
    <source>
        <dbReference type="RuleBase" id="RU003357"/>
    </source>
</evidence>
<dbReference type="KEGG" id="xba:C7S18_02370"/>
<evidence type="ECO:0000256" key="7">
    <source>
        <dbReference type="ARBA" id="ARBA00023065"/>
    </source>
</evidence>
<keyword evidence="5" id="KW-0812">Transmembrane</keyword>